<comment type="cofactor">
    <cofactor evidence="2">
        <name>a divalent metal cation</name>
        <dbReference type="ChEBI" id="CHEBI:60240"/>
    </cofactor>
</comment>
<dbReference type="FunFam" id="1.10.287.130:FF:000001">
    <property type="entry name" value="Two-component sensor histidine kinase"/>
    <property type="match status" value="1"/>
</dbReference>
<evidence type="ECO:0000313" key="14">
    <source>
        <dbReference type="Proteomes" id="UP001055025"/>
    </source>
</evidence>
<dbReference type="InterPro" id="IPR004358">
    <property type="entry name" value="Sig_transdc_His_kin-like_C"/>
</dbReference>
<evidence type="ECO:0000256" key="2">
    <source>
        <dbReference type="ARBA" id="ARBA00001968"/>
    </source>
</evidence>
<dbReference type="CDD" id="cd00082">
    <property type="entry name" value="HisKA"/>
    <property type="match status" value="1"/>
</dbReference>
<dbReference type="InterPro" id="IPR036890">
    <property type="entry name" value="HATPase_C_sf"/>
</dbReference>
<dbReference type="InterPro" id="IPR005467">
    <property type="entry name" value="His_kinase_dom"/>
</dbReference>
<keyword evidence="7 13" id="KW-0418">Kinase</keyword>
<gene>
    <name evidence="13" type="ORF">ATOP_10540</name>
</gene>
<dbReference type="Pfam" id="PF02518">
    <property type="entry name" value="HATPase_c"/>
    <property type="match status" value="1"/>
</dbReference>
<dbReference type="InterPro" id="IPR003594">
    <property type="entry name" value="HATPase_dom"/>
</dbReference>
<dbReference type="PRINTS" id="PR00344">
    <property type="entry name" value="BCTRLSENSOR"/>
</dbReference>
<dbReference type="PANTHER" id="PTHR45453">
    <property type="entry name" value="PHOSPHATE REGULON SENSOR PROTEIN PHOR"/>
    <property type="match status" value="1"/>
</dbReference>
<sequence length="418" mass="45864">MLERLQRNFMVLTMTLLALVLFGAFAVSYTTTQQQLGQFVMASLDRVLDTTTPMRPYIGVLAASGDGDRHGYGQMAVYWIDIDRETGRIVGNDTAAIIGPKAVSAALSASDASDGETGYLPDFDIVWKRGATPSGERIAVANTTGIGQALSNQLYVNIAVGVAGLSVIALVMWHISRWIVRPVRLSWEAQRQFTADASHELKTPLAVILANTHILKGDLDRIPEDDRRWVESTDMEAERMKELVTSLLELSRADEDRFNRGSVYHMEDCDLSELVSGMTMQFDVVAFESGHMISEDIQGGVHVKADPGFIEKVVKILLDNAVKYSTRGDTVDVSLKVNAKRRQAVFSVRNYGDTLSPADIEHIFDRFYRTDRARSRATGGFGLGLPIAKAIVDGHDGSISCTSTDEDGTTFSFSLPMA</sequence>
<comment type="catalytic activity">
    <reaction evidence="1">
        <text>ATP + protein L-histidine = ADP + protein N-phospho-L-histidine.</text>
        <dbReference type="EC" id="2.7.13.3"/>
    </reaction>
</comment>
<dbReference type="InterPro" id="IPR036097">
    <property type="entry name" value="HisK_dim/P_sf"/>
</dbReference>
<dbReference type="Pfam" id="PF00512">
    <property type="entry name" value="HisKA"/>
    <property type="match status" value="1"/>
</dbReference>
<dbReference type="GO" id="GO:0004721">
    <property type="term" value="F:phosphoprotein phosphatase activity"/>
    <property type="evidence" value="ECO:0007669"/>
    <property type="project" value="TreeGrafter"/>
</dbReference>
<evidence type="ECO:0000256" key="11">
    <source>
        <dbReference type="SAM" id="Phobius"/>
    </source>
</evidence>
<feature type="transmembrane region" description="Helical" evidence="11">
    <location>
        <begin position="154"/>
        <end position="175"/>
    </location>
</feature>
<dbReference type="CDD" id="cd00075">
    <property type="entry name" value="HATPase"/>
    <property type="match status" value="1"/>
</dbReference>
<evidence type="ECO:0000259" key="12">
    <source>
        <dbReference type="PROSITE" id="PS50109"/>
    </source>
</evidence>
<evidence type="ECO:0000256" key="1">
    <source>
        <dbReference type="ARBA" id="ARBA00000085"/>
    </source>
</evidence>
<dbReference type="PANTHER" id="PTHR45453:SF1">
    <property type="entry name" value="PHOSPHATE REGULON SENSOR PROTEIN PHOR"/>
    <property type="match status" value="1"/>
</dbReference>
<name>A0AAV5B1U5_9ACTN</name>
<keyword evidence="9 11" id="KW-0472">Membrane</keyword>
<dbReference type="SMART" id="SM00387">
    <property type="entry name" value="HATPase_c"/>
    <property type="match status" value="1"/>
</dbReference>
<keyword evidence="11" id="KW-0812">Transmembrane</keyword>
<keyword evidence="5" id="KW-0597">Phosphoprotein</keyword>
<evidence type="ECO:0000256" key="3">
    <source>
        <dbReference type="ARBA" id="ARBA00004236"/>
    </source>
</evidence>
<feature type="domain" description="Histidine kinase" evidence="12">
    <location>
        <begin position="196"/>
        <end position="418"/>
    </location>
</feature>
<evidence type="ECO:0000313" key="13">
    <source>
        <dbReference type="EMBL" id="GJM55399.1"/>
    </source>
</evidence>
<dbReference type="Gene3D" id="1.10.287.130">
    <property type="match status" value="1"/>
</dbReference>
<keyword evidence="11" id="KW-1133">Transmembrane helix</keyword>
<proteinExistence type="predicted"/>
<dbReference type="InterPro" id="IPR050351">
    <property type="entry name" value="BphY/WalK/GraS-like"/>
</dbReference>
<dbReference type="GO" id="GO:0016036">
    <property type="term" value="P:cellular response to phosphate starvation"/>
    <property type="evidence" value="ECO:0007669"/>
    <property type="project" value="TreeGrafter"/>
</dbReference>
<accession>A0AAV5B1U5</accession>
<dbReference type="Proteomes" id="UP001055025">
    <property type="component" value="Unassembled WGS sequence"/>
</dbReference>
<keyword evidence="6" id="KW-0808">Transferase</keyword>
<protein>
    <recommendedName>
        <fullName evidence="10">Sensor-like histidine kinase SenX3</fullName>
        <ecNumber evidence="4">2.7.13.3</ecNumber>
    </recommendedName>
</protein>
<dbReference type="InterPro" id="IPR003661">
    <property type="entry name" value="HisK_dim/P_dom"/>
</dbReference>
<dbReference type="EC" id="2.7.13.3" evidence="4"/>
<evidence type="ECO:0000256" key="4">
    <source>
        <dbReference type="ARBA" id="ARBA00012438"/>
    </source>
</evidence>
<comment type="subcellular location">
    <subcellularLocation>
        <location evidence="3">Cell membrane</location>
    </subcellularLocation>
</comment>
<dbReference type="AlphaFoldDB" id="A0AAV5B1U5"/>
<dbReference type="FunFam" id="3.30.565.10:FF:000006">
    <property type="entry name" value="Sensor histidine kinase WalK"/>
    <property type="match status" value="1"/>
</dbReference>
<evidence type="ECO:0000256" key="7">
    <source>
        <dbReference type="ARBA" id="ARBA00022777"/>
    </source>
</evidence>
<organism evidence="13 14">
    <name type="scientific">Granulimonas faecalis</name>
    <dbReference type="NCBI Taxonomy" id="2894155"/>
    <lineage>
        <taxon>Bacteria</taxon>
        <taxon>Bacillati</taxon>
        <taxon>Actinomycetota</taxon>
        <taxon>Coriobacteriia</taxon>
        <taxon>Coriobacteriales</taxon>
        <taxon>Kribbibacteriaceae</taxon>
        <taxon>Granulimonas</taxon>
    </lineage>
</organism>
<dbReference type="PROSITE" id="PS50109">
    <property type="entry name" value="HIS_KIN"/>
    <property type="match status" value="1"/>
</dbReference>
<dbReference type="RefSeq" id="WP_135977307.1">
    <property type="nucleotide sequence ID" value="NZ_BQKC01000001.1"/>
</dbReference>
<evidence type="ECO:0000256" key="5">
    <source>
        <dbReference type="ARBA" id="ARBA00022553"/>
    </source>
</evidence>
<dbReference type="GO" id="GO:0000155">
    <property type="term" value="F:phosphorelay sensor kinase activity"/>
    <property type="evidence" value="ECO:0007669"/>
    <property type="project" value="InterPro"/>
</dbReference>
<reference evidence="13" key="1">
    <citation type="journal article" date="2022" name="Int. J. Syst. Evol. Microbiol.">
        <title>Granulimonas faecalis gen. nov., sp. nov., and Leptogranulimonas caecicola gen. nov., sp. nov., novel lactate-producing Atopobiaceae bacteria isolated from mouse intestines, and an emended description of the family Atopobiaceae.</title>
        <authorList>
            <person name="Morinaga K."/>
            <person name="Kusada H."/>
            <person name="Sakamoto S."/>
            <person name="Murakami T."/>
            <person name="Toyoda A."/>
            <person name="Mori H."/>
            <person name="Meng X.Y."/>
            <person name="Takashino M."/>
            <person name="Murotomi K."/>
            <person name="Tamaki H."/>
        </authorList>
    </citation>
    <scope>NUCLEOTIDE SEQUENCE</scope>
    <source>
        <strain evidence="13">OPF53</strain>
    </source>
</reference>
<keyword evidence="8" id="KW-0902">Two-component regulatory system</keyword>
<evidence type="ECO:0000256" key="6">
    <source>
        <dbReference type="ARBA" id="ARBA00022679"/>
    </source>
</evidence>
<dbReference type="Gene3D" id="3.30.565.10">
    <property type="entry name" value="Histidine kinase-like ATPase, C-terminal domain"/>
    <property type="match status" value="1"/>
</dbReference>
<dbReference type="SUPFAM" id="SSF47384">
    <property type="entry name" value="Homodimeric domain of signal transducing histidine kinase"/>
    <property type="match status" value="1"/>
</dbReference>
<evidence type="ECO:0000256" key="8">
    <source>
        <dbReference type="ARBA" id="ARBA00023012"/>
    </source>
</evidence>
<evidence type="ECO:0000256" key="10">
    <source>
        <dbReference type="ARBA" id="ARBA00039401"/>
    </source>
</evidence>
<dbReference type="SUPFAM" id="SSF55874">
    <property type="entry name" value="ATPase domain of HSP90 chaperone/DNA topoisomerase II/histidine kinase"/>
    <property type="match status" value="1"/>
</dbReference>
<dbReference type="GO" id="GO:0005509">
    <property type="term" value="F:calcium ion binding"/>
    <property type="evidence" value="ECO:0007669"/>
    <property type="project" value="UniProtKB-ARBA"/>
</dbReference>
<dbReference type="SMART" id="SM00388">
    <property type="entry name" value="HisKA"/>
    <property type="match status" value="1"/>
</dbReference>
<dbReference type="GO" id="GO:0005886">
    <property type="term" value="C:plasma membrane"/>
    <property type="evidence" value="ECO:0007669"/>
    <property type="project" value="UniProtKB-SubCell"/>
</dbReference>
<dbReference type="EMBL" id="BQKC01000001">
    <property type="protein sequence ID" value="GJM55399.1"/>
    <property type="molecule type" value="Genomic_DNA"/>
</dbReference>
<keyword evidence="14" id="KW-1185">Reference proteome</keyword>
<evidence type="ECO:0000256" key="9">
    <source>
        <dbReference type="ARBA" id="ARBA00023136"/>
    </source>
</evidence>
<comment type="caution">
    <text evidence="13">The sequence shown here is derived from an EMBL/GenBank/DDBJ whole genome shotgun (WGS) entry which is preliminary data.</text>
</comment>